<dbReference type="InterPro" id="IPR036927">
    <property type="entry name" value="Cyt_c_oxase-like_su1_sf"/>
</dbReference>
<dbReference type="Pfam" id="PF00115">
    <property type="entry name" value="COX1"/>
    <property type="match status" value="1"/>
</dbReference>
<feature type="transmembrane region" description="Helical" evidence="1">
    <location>
        <begin position="400"/>
        <end position="422"/>
    </location>
</feature>
<dbReference type="GO" id="GO:0009060">
    <property type="term" value="P:aerobic respiration"/>
    <property type="evidence" value="ECO:0007669"/>
    <property type="project" value="InterPro"/>
</dbReference>
<feature type="transmembrane region" description="Helical" evidence="1">
    <location>
        <begin position="114"/>
        <end position="134"/>
    </location>
</feature>
<protein>
    <submittedName>
        <fullName evidence="2">Heme/copper-type cytochrome/quinol oxidase subunit 1</fullName>
    </submittedName>
</protein>
<reference evidence="2 3" key="1">
    <citation type="submission" date="2019-03" db="EMBL/GenBank/DDBJ databases">
        <title>Genomic Encyclopedia of Type Strains, Phase IV (KMG-IV): sequencing the most valuable type-strain genomes for metagenomic binning, comparative biology and taxonomic classification.</title>
        <authorList>
            <person name="Goeker M."/>
        </authorList>
    </citation>
    <scope>NUCLEOTIDE SEQUENCE [LARGE SCALE GENOMIC DNA]</scope>
    <source>
        <strain evidence="2 3">DSM 101688</strain>
    </source>
</reference>
<accession>A0A4R3J9T9</accession>
<evidence type="ECO:0000313" key="2">
    <source>
        <dbReference type="EMBL" id="TCS62648.1"/>
    </source>
</evidence>
<evidence type="ECO:0000313" key="3">
    <source>
        <dbReference type="Proteomes" id="UP000295304"/>
    </source>
</evidence>
<comment type="caution">
    <text evidence="2">The sequence shown here is derived from an EMBL/GenBank/DDBJ whole genome shotgun (WGS) entry which is preliminary data.</text>
</comment>
<keyword evidence="1" id="KW-0812">Transmembrane</keyword>
<feature type="transmembrane region" description="Helical" evidence="1">
    <location>
        <begin position="154"/>
        <end position="177"/>
    </location>
</feature>
<feature type="transmembrane region" description="Helical" evidence="1">
    <location>
        <begin position="232"/>
        <end position="252"/>
    </location>
</feature>
<dbReference type="GO" id="GO:0004129">
    <property type="term" value="F:cytochrome-c oxidase activity"/>
    <property type="evidence" value="ECO:0007669"/>
    <property type="project" value="InterPro"/>
</dbReference>
<sequence>MLSRCDHAPSSPRPPLFERYAEAMDDPTNRNELMRWMALAIGALAIAGTFALLLAFSRVPDIQDFFPWPLNFFKKGLVVHVVFSFVVFFLCVFAAIAHLATVRLSGGAPRFRPLGYLAFRGAVVAFVFLFVPALMNRGQPTLNNYIPVITDPLYYMALGVLGAAMALMAIRLLLNIPAPSRTAAHRFDVLNLAAIAAAVFFLFAVIYVLWAWKNLAGTPIGHPFNEDLFWGGGHILQFVNTALLIGAWYALGATALGRAPVCPMVAIAALAWLMLAVVSSLGFYLAFDMFSGGQIMAFTHLQYALGPAPAVVALFGLINLLKHRRAGEKLPWRDPGFLCLTLSPLVFAMGGVFGLFVDGADTRTPGHYHAIIAGLTLAFIGMFYSVFLPLLGRKPKAGKLLFATIWCFFVGQSTAAVGLFIAGDYGTARKVAGAAQDLSALAAKIGMGLNGAGGLLAVIGGALFVWVVGSSLIRRPERI</sequence>
<feature type="transmembrane region" description="Helical" evidence="1">
    <location>
        <begin position="36"/>
        <end position="57"/>
    </location>
</feature>
<feature type="transmembrane region" description="Helical" evidence="1">
    <location>
        <begin position="264"/>
        <end position="287"/>
    </location>
</feature>
<dbReference type="GO" id="GO:0020037">
    <property type="term" value="F:heme binding"/>
    <property type="evidence" value="ECO:0007669"/>
    <property type="project" value="InterPro"/>
</dbReference>
<feature type="transmembrane region" description="Helical" evidence="1">
    <location>
        <begin position="337"/>
        <end position="356"/>
    </location>
</feature>
<organism evidence="2 3">
    <name type="scientific">Varunaivibrio sulfuroxidans</name>
    <dbReference type="NCBI Taxonomy" id="1773489"/>
    <lineage>
        <taxon>Bacteria</taxon>
        <taxon>Pseudomonadati</taxon>
        <taxon>Pseudomonadota</taxon>
        <taxon>Alphaproteobacteria</taxon>
        <taxon>Rhodospirillales</taxon>
        <taxon>Magnetovibrionaceae</taxon>
        <taxon>Varunaivibrio</taxon>
    </lineage>
</organism>
<keyword evidence="3" id="KW-1185">Reference proteome</keyword>
<feature type="transmembrane region" description="Helical" evidence="1">
    <location>
        <begin position="189"/>
        <end position="212"/>
    </location>
</feature>
<name>A0A4R3J9T9_9PROT</name>
<keyword evidence="1" id="KW-1133">Transmembrane helix</keyword>
<dbReference type="Gene3D" id="1.20.210.10">
    <property type="entry name" value="Cytochrome c oxidase-like, subunit I domain"/>
    <property type="match status" value="1"/>
</dbReference>
<feature type="transmembrane region" description="Helical" evidence="1">
    <location>
        <begin position="368"/>
        <end position="388"/>
    </location>
</feature>
<evidence type="ECO:0000256" key="1">
    <source>
        <dbReference type="SAM" id="Phobius"/>
    </source>
</evidence>
<feature type="transmembrane region" description="Helical" evidence="1">
    <location>
        <begin position="77"/>
        <end position="102"/>
    </location>
</feature>
<dbReference type="EMBL" id="SLZW01000005">
    <property type="protein sequence ID" value="TCS62648.1"/>
    <property type="molecule type" value="Genomic_DNA"/>
</dbReference>
<dbReference type="Proteomes" id="UP000295304">
    <property type="component" value="Unassembled WGS sequence"/>
</dbReference>
<dbReference type="SUPFAM" id="SSF81442">
    <property type="entry name" value="Cytochrome c oxidase subunit I-like"/>
    <property type="match status" value="1"/>
</dbReference>
<gene>
    <name evidence="2" type="ORF">EDD55_105196</name>
</gene>
<feature type="transmembrane region" description="Helical" evidence="1">
    <location>
        <begin position="454"/>
        <end position="473"/>
    </location>
</feature>
<dbReference type="GO" id="GO:0016020">
    <property type="term" value="C:membrane"/>
    <property type="evidence" value="ECO:0007669"/>
    <property type="project" value="InterPro"/>
</dbReference>
<proteinExistence type="predicted"/>
<keyword evidence="1" id="KW-0472">Membrane</keyword>
<dbReference type="RefSeq" id="WP_132939090.1">
    <property type="nucleotide sequence ID" value="NZ_CP119676.1"/>
</dbReference>
<feature type="transmembrane region" description="Helical" evidence="1">
    <location>
        <begin position="299"/>
        <end position="321"/>
    </location>
</feature>
<dbReference type="AlphaFoldDB" id="A0A4R3J9T9"/>
<dbReference type="OrthoDB" id="11275at2"/>
<dbReference type="InterPro" id="IPR000883">
    <property type="entry name" value="Cyt_C_Oxase_1"/>
</dbReference>